<dbReference type="SUPFAM" id="SSF46894">
    <property type="entry name" value="C-terminal effector domain of the bipartite response regulators"/>
    <property type="match status" value="1"/>
</dbReference>
<evidence type="ECO:0000256" key="2">
    <source>
        <dbReference type="PROSITE-ProRule" id="PRU00169"/>
    </source>
</evidence>
<protein>
    <submittedName>
        <fullName evidence="5">Response regulator transcription factor</fullName>
    </submittedName>
</protein>
<dbReference type="RefSeq" id="WP_311633548.1">
    <property type="nucleotide sequence ID" value="NZ_JAVREN010000081.1"/>
</dbReference>
<dbReference type="Proteomes" id="UP001183388">
    <property type="component" value="Unassembled WGS sequence"/>
</dbReference>
<dbReference type="InterPro" id="IPR039420">
    <property type="entry name" value="WalR-like"/>
</dbReference>
<dbReference type="Pfam" id="PF00196">
    <property type="entry name" value="GerE"/>
    <property type="match status" value="1"/>
</dbReference>
<dbReference type="InterPro" id="IPR016032">
    <property type="entry name" value="Sig_transdc_resp-reg_C-effctor"/>
</dbReference>
<feature type="domain" description="Response regulatory" evidence="4">
    <location>
        <begin position="4"/>
        <end position="120"/>
    </location>
</feature>
<dbReference type="InterPro" id="IPR001789">
    <property type="entry name" value="Sig_transdc_resp-reg_receiver"/>
</dbReference>
<dbReference type="PRINTS" id="PR00038">
    <property type="entry name" value="HTHLUXR"/>
</dbReference>
<dbReference type="PANTHER" id="PTHR43214:SF44">
    <property type="entry name" value="TWO-COMPONENT RESPONSE REGULATOR"/>
    <property type="match status" value="1"/>
</dbReference>
<dbReference type="PROSITE" id="PS50110">
    <property type="entry name" value="RESPONSE_REGULATORY"/>
    <property type="match status" value="1"/>
</dbReference>
<dbReference type="SMART" id="SM00421">
    <property type="entry name" value="HTH_LUXR"/>
    <property type="match status" value="1"/>
</dbReference>
<proteinExistence type="predicted"/>
<evidence type="ECO:0000313" key="5">
    <source>
        <dbReference type="EMBL" id="MDT0310584.1"/>
    </source>
</evidence>
<dbReference type="InterPro" id="IPR011006">
    <property type="entry name" value="CheY-like_superfamily"/>
</dbReference>
<evidence type="ECO:0000256" key="1">
    <source>
        <dbReference type="ARBA" id="ARBA00023125"/>
    </source>
</evidence>
<dbReference type="PROSITE" id="PS50043">
    <property type="entry name" value="HTH_LUXR_2"/>
    <property type="match status" value="1"/>
</dbReference>
<keyword evidence="1" id="KW-0238">DNA-binding</keyword>
<organism evidence="5 6">
    <name type="scientific">Streptomyces boetiae</name>
    <dbReference type="NCBI Taxonomy" id="3075541"/>
    <lineage>
        <taxon>Bacteria</taxon>
        <taxon>Bacillati</taxon>
        <taxon>Actinomycetota</taxon>
        <taxon>Actinomycetes</taxon>
        <taxon>Kitasatosporales</taxon>
        <taxon>Streptomycetaceae</taxon>
        <taxon>Streptomyces</taxon>
    </lineage>
</organism>
<evidence type="ECO:0000259" key="4">
    <source>
        <dbReference type="PROSITE" id="PS50110"/>
    </source>
</evidence>
<sequence>MSVRVVVVDDRRLVAEALASALRVRGHRVLGAVAPVPRGAELVIAKRPEVCLLGSLEPDAPGALDPVLRLRRECPRVAVVVLGPVPSPRGVAAAFAAGARGYVRHDERIEGVERAMVKAKSGEAAVSPQLLREAFAELLHPPAGDQAEGARLAALLTEREADVLARIVEGEDTRRIAQGMGVAPSTARTHVQRLLTKLGAASRLEAAALAVRTGLLDHAPPRTPQGPHP</sequence>
<comment type="caution">
    <text evidence="5">The sequence shown here is derived from an EMBL/GenBank/DDBJ whole genome shotgun (WGS) entry which is preliminary data.</text>
</comment>
<dbReference type="EMBL" id="JAVREN010000081">
    <property type="protein sequence ID" value="MDT0310584.1"/>
    <property type="molecule type" value="Genomic_DNA"/>
</dbReference>
<reference evidence="6" key="1">
    <citation type="submission" date="2023-07" db="EMBL/GenBank/DDBJ databases">
        <title>30 novel species of actinomycetes from the DSMZ collection.</title>
        <authorList>
            <person name="Nouioui I."/>
        </authorList>
    </citation>
    <scope>NUCLEOTIDE SEQUENCE [LARGE SCALE GENOMIC DNA]</scope>
    <source>
        <strain evidence="6">DSM 44917</strain>
    </source>
</reference>
<dbReference type="CDD" id="cd06170">
    <property type="entry name" value="LuxR_C_like"/>
    <property type="match status" value="1"/>
</dbReference>
<dbReference type="SUPFAM" id="SSF52172">
    <property type="entry name" value="CheY-like"/>
    <property type="match status" value="1"/>
</dbReference>
<feature type="domain" description="HTH luxR-type" evidence="3">
    <location>
        <begin position="149"/>
        <end position="214"/>
    </location>
</feature>
<comment type="caution">
    <text evidence="2">Lacks conserved residue(s) required for the propagation of feature annotation.</text>
</comment>
<gene>
    <name evidence="5" type="ORF">RM780_27080</name>
</gene>
<name>A0ABU2LG71_9ACTN</name>
<accession>A0ABU2LG71</accession>
<dbReference type="InterPro" id="IPR000792">
    <property type="entry name" value="Tscrpt_reg_LuxR_C"/>
</dbReference>
<evidence type="ECO:0000313" key="6">
    <source>
        <dbReference type="Proteomes" id="UP001183388"/>
    </source>
</evidence>
<dbReference type="PANTHER" id="PTHR43214">
    <property type="entry name" value="TWO-COMPONENT RESPONSE REGULATOR"/>
    <property type="match status" value="1"/>
</dbReference>
<keyword evidence="6" id="KW-1185">Reference proteome</keyword>
<evidence type="ECO:0000259" key="3">
    <source>
        <dbReference type="PROSITE" id="PS50043"/>
    </source>
</evidence>
<dbReference type="Gene3D" id="3.40.50.2300">
    <property type="match status" value="1"/>
</dbReference>